<dbReference type="InterPro" id="IPR013892">
    <property type="entry name" value="Cyt_c_biogenesis_Cmc1-like"/>
</dbReference>
<evidence type="ECO:0000256" key="5">
    <source>
        <dbReference type="RuleBase" id="RU364104"/>
    </source>
</evidence>
<dbReference type="GO" id="GO:0005739">
    <property type="term" value="C:mitochondrion"/>
    <property type="evidence" value="ECO:0007669"/>
    <property type="project" value="UniProtKB-SubCell"/>
</dbReference>
<protein>
    <recommendedName>
        <fullName evidence="5">COX assembly mitochondrial protein</fullName>
    </recommendedName>
</protein>
<dbReference type="PANTHER" id="PTHR22977:SF1">
    <property type="entry name" value="COX ASSEMBLY MITOCHONDRIAL PROTEIN 2 HOMOLOG"/>
    <property type="match status" value="1"/>
</dbReference>
<evidence type="ECO:0000256" key="1">
    <source>
        <dbReference type="ARBA" id="ARBA00004173"/>
    </source>
</evidence>
<dbReference type="PROSITE" id="PS51808">
    <property type="entry name" value="CHCH"/>
    <property type="match status" value="1"/>
</dbReference>
<evidence type="ECO:0000256" key="4">
    <source>
        <dbReference type="ARBA" id="ARBA00023157"/>
    </source>
</evidence>
<comment type="similarity">
    <text evidence="2 5">Belongs to the CMC family.</text>
</comment>
<keyword evidence="7" id="KW-1185">Reference proteome</keyword>
<evidence type="ECO:0000256" key="2">
    <source>
        <dbReference type="ARBA" id="ARBA00007347"/>
    </source>
</evidence>
<evidence type="ECO:0000313" key="6">
    <source>
        <dbReference type="EMBL" id="KAK7504581.1"/>
    </source>
</evidence>
<dbReference type="AlphaFoldDB" id="A0ABD0LYM9"/>
<accession>A0ABD0LYM9</accession>
<comment type="subcellular location">
    <subcellularLocation>
        <location evidence="1 5">Mitochondrion</location>
    </subcellularLocation>
</comment>
<dbReference type="Pfam" id="PF08583">
    <property type="entry name" value="Cmc1"/>
    <property type="match status" value="1"/>
</dbReference>
<reference evidence="6 7" key="1">
    <citation type="journal article" date="2023" name="Sci. Data">
        <title>Genome assembly of the Korean intertidal mud-creeper Batillaria attramentaria.</title>
        <authorList>
            <person name="Patra A.K."/>
            <person name="Ho P.T."/>
            <person name="Jun S."/>
            <person name="Lee S.J."/>
            <person name="Kim Y."/>
            <person name="Won Y.J."/>
        </authorList>
    </citation>
    <scope>NUCLEOTIDE SEQUENCE [LARGE SCALE GENOMIC DNA]</scope>
    <source>
        <strain evidence="6">Wonlab-2016</strain>
    </source>
</reference>
<gene>
    <name evidence="6" type="ORF">BaRGS_00004067</name>
</gene>
<proteinExistence type="inferred from homology"/>
<name>A0ABD0LYM9_9CAEN</name>
<evidence type="ECO:0000313" key="7">
    <source>
        <dbReference type="Proteomes" id="UP001519460"/>
    </source>
</evidence>
<dbReference type="Proteomes" id="UP001519460">
    <property type="component" value="Unassembled WGS sequence"/>
</dbReference>
<dbReference type="PANTHER" id="PTHR22977">
    <property type="entry name" value="COX ASSEMBLY MITOCHONDRIAL PROTEIN"/>
    <property type="match status" value="1"/>
</dbReference>
<evidence type="ECO:0000256" key="3">
    <source>
        <dbReference type="ARBA" id="ARBA00023128"/>
    </source>
</evidence>
<keyword evidence="4" id="KW-1015">Disulfide bond</keyword>
<keyword evidence="3 5" id="KW-0496">Mitochondrion</keyword>
<dbReference type="EMBL" id="JACVVK020000014">
    <property type="protein sequence ID" value="KAK7504581.1"/>
    <property type="molecule type" value="Genomic_DNA"/>
</dbReference>
<comment type="caution">
    <text evidence="6">The sequence shown here is derived from an EMBL/GenBank/DDBJ whole genome shotgun (WGS) entry which is preliminary data.</text>
</comment>
<sequence length="159" mass="18412">MQSRGLWYNIEMHANNHQIHNCAVAVKETTAVWSPPLHGFTGQNVEGPAQLHLSQRKHHHHLKVTCCHLFTPEMHPDLASHLHTPECNALIEALQRCHVEHPVKMYMGYCNDFERVMTKCLKRERLEKRRLNQIKAKQLREKIIAGQRANIQSPANEGH</sequence>
<organism evidence="6 7">
    <name type="scientific">Batillaria attramentaria</name>
    <dbReference type="NCBI Taxonomy" id="370345"/>
    <lineage>
        <taxon>Eukaryota</taxon>
        <taxon>Metazoa</taxon>
        <taxon>Spiralia</taxon>
        <taxon>Lophotrochozoa</taxon>
        <taxon>Mollusca</taxon>
        <taxon>Gastropoda</taxon>
        <taxon>Caenogastropoda</taxon>
        <taxon>Sorbeoconcha</taxon>
        <taxon>Cerithioidea</taxon>
        <taxon>Batillariidae</taxon>
        <taxon>Batillaria</taxon>
    </lineage>
</organism>